<proteinExistence type="predicted"/>
<protein>
    <submittedName>
        <fullName evidence="1">Uncharacterized protein</fullName>
    </submittedName>
</protein>
<name>A0ABV5CK01_9ACTN</name>
<keyword evidence="2" id="KW-1185">Reference proteome</keyword>
<comment type="caution">
    <text evidence="1">The sequence shown here is derived from an EMBL/GenBank/DDBJ whole genome shotgun (WGS) entry which is preliminary data.</text>
</comment>
<dbReference type="EMBL" id="JBCGDC010000006">
    <property type="protein sequence ID" value="MFB6392141.1"/>
    <property type="molecule type" value="Genomic_DNA"/>
</dbReference>
<dbReference type="RefSeq" id="WP_375732966.1">
    <property type="nucleotide sequence ID" value="NZ_JBCGDC010000006.1"/>
</dbReference>
<reference evidence="1 2" key="1">
    <citation type="submission" date="2024-04" db="EMBL/GenBank/DDBJ databases">
        <title>Polymorphospora sp. isolated from Baiyangdian Lake in Xiong'an New Area.</title>
        <authorList>
            <person name="Zhang X."/>
            <person name="Liu J."/>
        </authorList>
    </citation>
    <scope>NUCLEOTIDE SEQUENCE [LARGE SCALE GENOMIC DNA]</scope>
    <source>
        <strain evidence="1 2">2-325</strain>
    </source>
</reference>
<gene>
    <name evidence="1" type="ORF">AAFH96_03350</name>
</gene>
<organism evidence="1 2">
    <name type="scientific">Polymorphospora lycopeni</name>
    <dbReference type="NCBI Taxonomy" id="3140240"/>
    <lineage>
        <taxon>Bacteria</taxon>
        <taxon>Bacillati</taxon>
        <taxon>Actinomycetota</taxon>
        <taxon>Actinomycetes</taxon>
        <taxon>Micromonosporales</taxon>
        <taxon>Micromonosporaceae</taxon>
        <taxon>Polymorphospora</taxon>
    </lineage>
</organism>
<evidence type="ECO:0000313" key="1">
    <source>
        <dbReference type="EMBL" id="MFB6392141.1"/>
    </source>
</evidence>
<sequence>MERTRRYRYVGPAELRDQAIAADAVAVDTPTVLARWLAARRRGELAEPVTFVVALDGGLRLAPRRTEHVALAGGRDVLAAGEMMFAPTASGWGVVEVTNQSTGYCPDPDSWPAVGSALDRIGVEHPGDFTDKVIFRCCPACGERNVVRDKDFTCALCESALPTWWNFTST</sequence>
<dbReference type="Proteomes" id="UP001582793">
    <property type="component" value="Unassembled WGS sequence"/>
</dbReference>
<evidence type="ECO:0000313" key="2">
    <source>
        <dbReference type="Proteomes" id="UP001582793"/>
    </source>
</evidence>
<accession>A0ABV5CK01</accession>